<evidence type="ECO:0000313" key="1">
    <source>
        <dbReference type="EMBL" id="RZB38708.1"/>
    </source>
</evidence>
<feature type="non-terminal residue" evidence="1">
    <location>
        <position position="855"/>
    </location>
</feature>
<gene>
    <name evidence="1" type="ORF">BDFB_008010</name>
</gene>
<dbReference type="AlphaFoldDB" id="A0A482V2D2"/>
<name>A0A482V2D2_ASBVE</name>
<dbReference type="EMBL" id="QDEB01134564">
    <property type="protein sequence ID" value="RZB38708.1"/>
    <property type="molecule type" value="Genomic_DNA"/>
</dbReference>
<organism evidence="1 2">
    <name type="scientific">Asbolus verrucosus</name>
    <name type="common">Desert ironclad beetle</name>
    <dbReference type="NCBI Taxonomy" id="1661398"/>
    <lineage>
        <taxon>Eukaryota</taxon>
        <taxon>Metazoa</taxon>
        <taxon>Ecdysozoa</taxon>
        <taxon>Arthropoda</taxon>
        <taxon>Hexapoda</taxon>
        <taxon>Insecta</taxon>
        <taxon>Pterygota</taxon>
        <taxon>Neoptera</taxon>
        <taxon>Endopterygota</taxon>
        <taxon>Coleoptera</taxon>
        <taxon>Polyphaga</taxon>
        <taxon>Cucujiformia</taxon>
        <taxon>Tenebrionidae</taxon>
        <taxon>Pimeliinae</taxon>
        <taxon>Asbolus</taxon>
    </lineage>
</organism>
<protein>
    <submittedName>
        <fullName evidence="1">Uncharacterized protein</fullName>
    </submittedName>
</protein>
<dbReference type="Proteomes" id="UP000292052">
    <property type="component" value="Unassembled WGS sequence"/>
</dbReference>
<comment type="caution">
    <text evidence="1">The sequence shown here is derived from an EMBL/GenBank/DDBJ whole genome shotgun (WGS) entry which is preliminary data.</text>
</comment>
<proteinExistence type="predicted"/>
<evidence type="ECO:0000313" key="2">
    <source>
        <dbReference type="Proteomes" id="UP000292052"/>
    </source>
</evidence>
<sequence>MDKASTSDNSQLLRRLIEEKVNSTLDEPLSKLINESESHDVQEIIKKLDLKSMEDDILKKNRKSYPTPWSNINLNRCDYTVIIEGLNSNSTITKLKILDKLLSIQIIDTKQKLWGDLSQSLRKCFVSANNEIFIRTLKIHHRIIAFPNSSCDGYLSLLKSTFLLLNSRYFTDLNKNRILQTLQLIIDAQNIVIKFLLHANRNLIDEVVAAFVNVISFKSVFDWFGLLDPKTNWLRNFCYGTYIRNVFFSHLKEKTPDFVKHIIATFIKKSLNSDDCEKSVLAELVVNLFAYNPSLLNQKILDVLVEPLGNISRNNIRNLVENNKHLLTIINNVAKSRNFKVLFGVCSKLRKGRSRQLTRNSTNLPQKIVDLSVILLRSHLNQNEKNTQDENVLLSMLLCCRNIYECHPIALIHVNPSKLIQNLHDFYRLSWKNNNTDMKDVILGLFKFFYSNYGATIKILGCNNEILDDLFGFVPSDDLKMIINRIATDKYGFELLKSNYGQIVKPYLEQIWFCYENDEENDFVKFILFLFVVKLSTRATVAFLFDDEESTVVESNDKTVVLVELIEKSLNNFNCEPVEEYLGLLAMKVMMVNLDLLLYLQANHQMQEKLKSLEDSEDENVIIDAQTSLRRNILISLEMIGFPSNKCNKNILQTTDFAPIPQIFEIFEFSPNGHELKTFLENNSSNTDFSWLLQARRAFRNSLEFFDNKYQKVMFIARPNFSGHPLTQFTINCTLKTSVYHWFGQPLPKNLILHYKKTSINILARKRRVNYADRFIAHIWAQIGPKHALMKIWIGLPRHIFARQTSGHHRVVVMFDPSAAKFGVVEASAITGSVQFHHGDTQAVVLVLIVGIHSV</sequence>
<keyword evidence="2" id="KW-1185">Reference proteome</keyword>
<reference evidence="1 2" key="1">
    <citation type="submission" date="2017-03" db="EMBL/GenBank/DDBJ databases">
        <title>Genome of the blue death feigning beetle - Asbolus verrucosus.</title>
        <authorList>
            <person name="Rider S.D."/>
        </authorList>
    </citation>
    <scope>NUCLEOTIDE SEQUENCE [LARGE SCALE GENOMIC DNA]</scope>
    <source>
        <strain evidence="1">Butters</strain>
        <tissue evidence="1">Head and leg muscle</tissue>
    </source>
</reference>
<dbReference type="OrthoDB" id="1668230at2759"/>
<dbReference type="STRING" id="1661398.A0A482V2D2"/>
<accession>A0A482V2D2</accession>